<evidence type="ECO:0000313" key="4">
    <source>
        <dbReference type="EMBL" id="EKU27796.1"/>
    </source>
</evidence>
<keyword evidence="5" id="KW-1185">Reference proteome</keyword>
<dbReference type="RefSeq" id="WP_009488535.1">
    <property type="nucleotide sequence ID" value="NZ_AMYT01000008.1"/>
</dbReference>
<dbReference type="PATRIC" id="fig|1234409.3.peg.232"/>
<dbReference type="eggNOG" id="COG3764">
    <property type="taxonomic scope" value="Bacteria"/>
</dbReference>
<dbReference type="CDD" id="cd05827">
    <property type="entry name" value="Sortase_C"/>
    <property type="match status" value="1"/>
</dbReference>
<dbReference type="AlphaFoldDB" id="K8ZQE2"/>
<dbReference type="InterPro" id="IPR005754">
    <property type="entry name" value="Sortase"/>
</dbReference>
<keyword evidence="3" id="KW-0812">Transmembrane</keyword>
<feature type="transmembrane region" description="Helical" evidence="3">
    <location>
        <begin position="246"/>
        <end position="266"/>
    </location>
</feature>
<keyword evidence="1" id="KW-0378">Hydrolase</keyword>
<evidence type="ECO:0000256" key="2">
    <source>
        <dbReference type="PIRSR" id="PIRSR605754-1"/>
    </source>
</evidence>
<dbReference type="EMBL" id="AMYT01000008">
    <property type="protein sequence ID" value="EKU27796.1"/>
    <property type="molecule type" value="Genomic_DNA"/>
</dbReference>
<dbReference type="NCBIfam" id="NF033745">
    <property type="entry name" value="class_C_sortase"/>
    <property type="match status" value="1"/>
</dbReference>
<gene>
    <name evidence="4" type="ORF">C683_0261</name>
</gene>
<comment type="caution">
    <text evidence="4">The sequence shown here is derived from an EMBL/GenBank/DDBJ whole genome shotgun (WGS) entry which is preliminary data.</text>
</comment>
<protein>
    <submittedName>
        <fullName evidence="4">Sortase A, LPXTG specific</fullName>
    </submittedName>
</protein>
<dbReference type="Proteomes" id="UP000016057">
    <property type="component" value="Unassembled WGS sequence"/>
</dbReference>
<dbReference type="NCBIfam" id="TIGR01076">
    <property type="entry name" value="sortase_fam"/>
    <property type="match status" value="1"/>
</dbReference>
<dbReference type="Pfam" id="PF04203">
    <property type="entry name" value="Sortase"/>
    <property type="match status" value="1"/>
</dbReference>
<accession>K8ZQE2</accession>
<keyword evidence="3" id="KW-0472">Membrane</keyword>
<dbReference type="InterPro" id="IPR023365">
    <property type="entry name" value="Sortase_dom-sf"/>
</dbReference>
<dbReference type="GO" id="GO:0016787">
    <property type="term" value="F:hydrolase activity"/>
    <property type="evidence" value="ECO:0007669"/>
    <property type="project" value="UniProtKB-KW"/>
</dbReference>
<feature type="active site" description="Acyl-thioester intermediate" evidence="2">
    <location>
        <position position="213"/>
    </location>
</feature>
<dbReference type="Gene3D" id="2.40.260.10">
    <property type="entry name" value="Sortase"/>
    <property type="match status" value="1"/>
</dbReference>
<proteinExistence type="predicted"/>
<keyword evidence="3" id="KW-1133">Transmembrane helix</keyword>
<feature type="active site" description="Proton donor/acceptor" evidence="2">
    <location>
        <position position="150"/>
    </location>
</feature>
<dbReference type="STRING" id="1234409.C683_0261"/>
<organism evidence="4 5">
    <name type="scientific">Catellicoccus marimammalium M35/04/3</name>
    <dbReference type="NCBI Taxonomy" id="1234409"/>
    <lineage>
        <taxon>Bacteria</taxon>
        <taxon>Bacillati</taxon>
        <taxon>Bacillota</taxon>
        <taxon>Bacilli</taxon>
        <taxon>Lactobacillales</taxon>
        <taxon>Enterococcaceae</taxon>
        <taxon>Catellicoccus</taxon>
    </lineage>
</organism>
<sequence length="290" mass="33073">MSKKNSKKPLIIIALLLYLVGGAVLFYPIWSQWWNEHNQSQAIQTYQGDVEKASREEINKVWKNAQLYNQKLYKKGLDYYASKGNFDHYKKQLLVGDSNVMGIIDIPSINVHLPIYHGTEDRILEVGVGHLEGTSLPTGGKNTHAVLTGHTGLPSGGTLFTPLVKLRKGNLFSIRVLNKVLYYQVDDIKVEKPEKVHTLGIYPGKDYVTLITCTPYGVNSHRLLVRGVRINEDLSTPNNIRRIPPIIVWLAFATIVIALLILYFVLRKKRQKKINEKERQESIEDETKER</sequence>
<evidence type="ECO:0000313" key="5">
    <source>
        <dbReference type="Proteomes" id="UP000016057"/>
    </source>
</evidence>
<dbReference type="OrthoDB" id="1648028at2"/>
<dbReference type="InterPro" id="IPR042002">
    <property type="entry name" value="Sortase_C"/>
</dbReference>
<name>K8ZQE2_9ENTE</name>
<evidence type="ECO:0000256" key="1">
    <source>
        <dbReference type="ARBA" id="ARBA00022801"/>
    </source>
</evidence>
<dbReference type="SUPFAM" id="SSF63817">
    <property type="entry name" value="Sortase"/>
    <property type="match status" value="1"/>
</dbReference>
<reference evidence="4 5" key="1">
    <citation type="journal article" date="2013" name="Genome Announc.">
        <title>Draft Genome Sequence of Catellicoccus marimammalium, a Novel Species Commonly Found in Gull Feces.</title>
        <authorList>
            <person name="Weigand M.R."/>
            <person name="Ryu H."/>
            <person name="Bozcek L."/>
            <person name="Konstantinidis K.T."/>
            <person name="Santo Domingo J.W."/>
        </authorList>
    </citation>
    <scope>NUCLEOTIDE SEQUENCE [LARGE SCALE GENOMIC DNA]</scope>
    <source>
        <strain evidence="4 5">M35/04/3</strain>
    </source>
</reference>
<evidence type="ECO:0000256" key="3">
    <source>
        <dbReference type="SAM" id="Phobius"/>
    </source>
</evidence>